<evidence type="ECO:0000256" key="2">
    <source>
        <dbReference type="ARBA" id="ARBA00010617"/>
    </source>
</evidence>
<gene>
    <name evidence="7" type="ORF">HETSPECPRED_002752</name>
</gene>
<evidence type="ECO:0008006" key="9">
    <source>
        <dbReference type="Google" id="ProtNLM"/>
    </source>
</evidence>
<name>A0A8H3IHQ6_9LECA</name>
<comment type="cofactor">
    <cofactor evidence="1 5">
        <name>heme</name>
        <dbReference type="ChEBI" id="CHEBI:30413"/>
    </cofactor>
</comment>
<dbReference type="EMBL" id="CAJPDS010000017">
    <property type="protein sequence ID" value="CAF9916085.1"/>
    <property type="molecule type" value="Genomic_DNA"/>
</dbReference>
<protein>
    <recommendedName>
        <fullName evidence="9">Cytochrome P450</fullName>
    </recommendedName>
</protein>
<dbReference type="InterPro" id="IPR050121">
    <property type="entry name" value="Cytochrome_P450_monoxygenase"/>
</dbReference>
<keyword evidence="4 5" id="KW-0408">Iron</keyword>
<dbReference type="Proteomes" id="UP000664521">
    <property type="component" value="Unassembled WGS sequence"/>
</dbReference>
<dbReference type="GO" id="GO:0005506">
    <property type="term" value="F:iron ion binding"/>
    <property type="evidence" value="ECO:0007669"/>
    <property type="project" value="InterPro"/>
</dbReference>
<keyword evidence="5 6" id="KW-0349">Heme</keyword>
<evidence type="ECO:0000256" key="4">
    <source>
        <dbReference type="ARBA" id="ARBA00023004"/>
    </source>
</evidence>
<evidence type="ECO:0000256" key="3">
    <source>
        <dbReference type="ARBA" id="ARBA00022723"/>
    </source>
</evidence>
<keyword evidence="6" id="KW-0503">Monooxygenase</keyword>
<dbReference type="PRINTS" id="PR00385">
    <property type="entry name" value="P450"/>
</dbReference>
<dbReference type="Gene3D" id="1.10.630.10">
    <property type="entry name" value="Cytochrome P450"/>
    <property type="match status" value="1"/>
</dbReference>
<dbReference type="Pfam" id="PF00067">
    <property type="entry name" value="p450"/>
    <property type="match status" value="1"/>
</dbReference>
<dbReference type="CDD" id="cd11059">
    <property type="entry name" value="CYP_fungal"/>
    <property type="match status" value="1"/>
</dbReference>
<organism evidence="7 8">
    <name type="scientific">Heterodermia speciosa</name>
    <dbReference type="NCBI Taxonomy" id="116794"/>
    <lineage>
        <taxon>Eukaryota</taxon>
        <taxon>Fungi</taxon>
        <taxon>Dikarya</taxon>
        <taxon>Ascomycota</taxon>
        <taxon>Pezizomycotina</taxon>
        <taxon>Lecanoromycetes</taxon>
        <taxon>OSLEUM clade</taxon>
        <taxon>Lecanoromycetidae</taxon>
        <taxon>Caliciales</taxon>
        <taxon>Physciaceae</taxon>
        <taxon>Heterodermia</taxon>
    </lineage>
</organism>
<evidence type="ECO:0000256" key="5">
    <source>
        <dbReference type="PIRSR" id="PIRSR602403-1"/>
    </source>
</evidence>
<keyword evidence="8" id="KW-1185">Reference proteome</keyword>
<comment type="similarity">
    <text evidence="2 6">Belongs to the cytochrome P450 family.</text>
</comment>
<dbReference type="OrthoDB" id="1470350at2759"/>
<comment type="caution">
    <text evidence="7">The sequence shown here is derived from an EMBL/GenBank/DDBJ whole genome shotgun (WGS) entry which is preliminary data.</text>
</comment>
<keyword evidence="6" id="KW-0560">Oxidoreductase</keyword>
<feature type="binding site" description="axial binding residue" evidence="5">
    <location>
        <position position="466"/>
    </location>
    <ligand>
        <name>heme</name>
        <dbReference type="ChEBI" id="CHEBI:30413"/>
    </ligand>
    <ligandPart>
        <name>Fe</name>
        <dbReference type="ChEBI" id="CHEBI:18248"/>
    </ligandPart>
</feature>
<dbReference type="PROSITE" id="PS00086">
    <property type="entry name" value="CYTOCHROME_P450"/>
    <property type="match status" value="1"/>
</dbReference>
<evidence type="ECO:0000256" key="1">
    <source>
        <dbReference type="ARBA" id="ARBA00001971"/>
    </source>
</evidence>
<dbReference type="GO" id="GO:0020037">
    <property type="term" value="F:heme binding"/>
    <property type="evidence" value="ECO:0007669"/>
    <property type="project" value="InterPro"/>
</dbReference>
<reference evidence="7" key="1">
    <citation type="submission" date="2021-03" db="EMBL/GenBank/DDBJ databases">
        <authorList>
            <person name="Tagirdzhanova G."/>
        </authorList>
    </citation>
    <scope>NUCLEOTIDE SEQUENCE</scope>
</reference>
<accession>A0A8H3IHQ6</accession>
<dbReference type="AlphaFoldDB" id="A0A8H3IHQ6"/>
<evidence type="ECO:0000256" key="6">
    <source>
        <dbReference type="RuleBase" id="RU000461"/>
    </source>
</evidence>
<keyword evidence="3 5" id="KW-0479">Metal-binding</keyword>
<dbReference type="PANTHER" id="PTHR24305">
    <property type="entry name" value="CYTOCHROME P450"/>
    <property type="match status" value="1"/>
</dbReference>
<evidence type="ECO:0000313" key="8">
    <source>
        <dbReference type="Proteomes" id="UP000664521"/>
    </source>
</evidence>
<proteinExistence type="inferred from homology"/>
<dbReference type="PANTHER" id="PTHR24305:SF166">
    <property type="entry name" value="CYTOCHROME P450 12A4, MITOCHONDRIAL-RELATED"/>
    <property type="match status" value="1"/>
</dbReference>
<dbReference type="InterPro" id="IPR001128">
    <property type="entry name" value="Cyt_P450"/>
</dbReference>
<dbReference type="InterPro" id="IPR002403">
    <property type="entry name" value="Cyt_P450_E_grp-IV"/>
</dbReference>
<dbReference type="GO" id="GO:0016705">
    <property type="term" value="F:oxidoreductase activity, acting on paired donors, with incorporation or reduction of molecular oxygen"/>
    <property type="evidence" value="ECO:0007669"/>
    <property type="project" value="InterPro"/>
</dbReference>
<evidence type="ECO:0000313" key="7">
    <source>
        <dbReference type="EMBL" id="CAF9916085.1"/>
    </source>
</evidence>
<dbReference type="PRINTS" id="PR00465">
    <property type="entry name" value="EP450IV"/>
</dbReference>
<dbReference type="GO" id="GO:0004497">
    <property type="term" value="F:monooxygenase activity"/>
    <property type="evidence" value="ECO:0007669"/>
    <property type="project" value="UniProtKB-KW"/>
</dbReference>
<sequence length="525" mass="58802">MYNIPLLALVCGFLFSIYRFIVYPTFLSPLARIPNSHFTASFSPLWILWKRYRGAENKAIHDAHVKYGPIVRVGPNDIDVNCVEGGIKTIASFEKPNWYPNAFMNFGVTNMFSMTGSKQHSIRKRIISNIYSKSYLQSSDELHRIANIIIYTRYLPVLDSLAKARTSVDVHELNFAVTMDNITAYIFGLCNGSNFIQDIKARKHFLQDYHCRRPYQFYGQELPGLTKMLSRIGIRLVPKWSDEATQRVENFCLQMCNAARASIESNTTPSSENTPTVYKHLYHSLSPKSDQPPSSASPDSNLLIASEIFDHIAAGHETSGVALTYAIYSLSQHPTLQASLRAELLTLSPPIIYSPSSQTQTSLPSPRSIDTLPLLHAILMETLRLYAPIPGPQPRITPHTPASLANSLPLPPNIRVSAQAYSLHRNPTVFPSPENWDPSRWTSASKPELEEMNRWFWAFGSGGRMCVGSKFAMQEMKLLLATIYSGYRTSLVDASGIAMKDTYTSGPEGGRLIVRFEYASESAKS</sequence>
<dbReference type="InterPro" id="IPR017972">
    <property type="entry name" value="Cyt_P450_CS"/>
</dbReference>
<dbReference type="InterPro" id="IPR036396">
    <property type="entry name" value="Cyt_P450_sf"/>
</dbReference>
<dbReference type="SUPFAM" id="SSF48264">
    <property type="entry name" value="Cytochrome P450"/>
    <property type="match status" value="1"/>
</dbReference>